<organism evidence="1 2">
    <name type="scientific">Macrosiphum euphorbiae</name>
    <name type="common">potato aphid</name>
    <dbReference type="NCBI Taxonomy" id="13131"/>
    <lineage>
        <taxon>Eukaryota</taxon>
        <taxon>Metazoa</taxon>
        <taxon>Ecdysozoa</taxon>
        <taxon>Arthropoda</taxon>
        <taxon>Hexapoda</taxon>
        <taxon>Insecta</taxon>
        <taxon>Pterygota</taxon>
        <taxon>Neoptera</taxon>
        <taxon>Paraneoptera</taxon>
        <taxon>Hemiptera</taxon>
        <taxon>Sternorrhyncha</taxon>
        <taxon>Aphidomorpha</taxon>
        <taxon>Aphidoidea</taxon>
        <taxon>Aphididae</taxon>
        <taxon>Macrosiphini</taxon>
        <taxon>Macrosiphum</taxon>
    </lineage>
</organism>
<gene>
    <name evidence="1" type="ORF">MEUPH1_LOCUS28851</name>
</gene>
<accession>A0AAV0Y399</accession>
<comment type="caution">
    <text evidence="1">The sequence shown here is derived from an EMBL/GenBank/DDBJ whole genome shotgun (WGS) entry which is preliminary data.</text>
</comment>
<keyword evidence="2" id="KW-1185">Reference proteome</keyword>
<dbReference type="AlphaFoldDB" id="A0AAV0Y399"/>
<proteinExistence type="predicted"/>
<sequence length="108" mass="12434">MEKSEKLLFPLCYKCAVDQNEEEEIDEMVLLDLTETMVEQLFPKMGQGSKFLRHLKELKIEKNLSGKNSPVITQHPLIDWTNISIELSDEIEYITDNDTANDTVNCTV</sequence>
<evidence type="ECO:0000313" key="2">
    <source>
        <dbReference type="Proteomes" id="UP001160148"/>
    </source>
</evidence>
<protein>
    <submittedName>
        <fullName evidence="1">Uncharacterized protein</fullName>
    </submittedName>
</protein>
<evidence type="ECO:0000313" key="1">
    <source>
        <dbReference type="EMBL" id="CAI6375335.1"/>
    </source>
</evidence>
<reference evidence="1 2" key="1">
    <citation type="submission" date="2023-01" db="EMBL/GenBank/DDBJ databases">
        <authorList>
            <person name="Whitehead M."/>
        </authorList>
    </citation>
    <scope>NUCLEOTIDE SEQUENCE [LARGE SCALE GENOMIC DNA]</scope>
</reference>
<dbReference type="Proteomes" id="UP001160148">
    <property type="component" value="Unassembled WGS sequence"/>
</dbReference>
<name>A0AAV0Y399_9HEMI</name>
<dbReference type="EMBL" id="CARXXK010001308">
    <property type="protein sequence ID" value="CAI6375335.1"/>
    <property type="molecule type" value="Genomic_DNA"/>
</dbReference>